<evidence type="ECO:0000313" key="1">
    <source>
        <dbReference type="EMBL" id="ETR70809.1"/>
    </source>
</evidence>
<sequence>MKSKLTTMTIILTLIASIIYAQNIPQKISFQGRLIDANTQKPVTAEKNFTFKIGNWIEEHIKVQVSNGLYSVILGSINPIPLDLFNNWQANMKILVDGKEMAPDIEMVSVPYAFETVYSKSLNGNFRTPDIA</sequence>
<dbReference type="Proteomes" id="UP000189670">
    <property type="component" value="Unassembled WGS sequence"/>
</dbReference>
<accession>A0A1V1P7D4</accession>
<name>A0A1V1P7D4_9BACT</name>
<reference evidence="2" key="1">
    <citation type="submission" date="2012-11" db="EMBL/GenBank/DDBJ databases">
        <authorList>
            <person name="Lucero-Rivera Y.E."/>
            <person name="Tovar-Ramirez D."/>
        </authorList>
    </citation>
    <scope>NUCLEOTIDE SEQUENCE [LARGE SCALE GENOMIC DNA]</scope>
    <source>
        <strain evidence="2">Araruama</strain>
    </source>
</reference>
<dbReference type="AlphaFoldDB" id="A0A1V1P7D4"/>
<gene>
    <name evidence="1" type="ORF">OMM_08541</name>
</gene>
<comment type="caution">
    <text evidence="1">The sequence shown here is derived from an EMBL/GenBank/DDBJ whole genome shotgun (WGS) entry which is preliminary data.</text>
</comment>
<evidence type="ECO:0000313" key="2">
    <source>
        <dbReference type="Proteomes" id="UP000189670"/>
    </source>
</evidence>
<proteinExistence type="predicted"/>
<dbReference type="EMBL" id="ATBP01000367">
    <property type="protein sequence ID" value="ETR70809.1"/>
    <property type="molecule type" value="Genomic_DNA"/>
</dbReference>
<organism evidence="1 2">
    <name type="scientific">Candidatus Magnetoglobus multicellularis str. Araruama</name>
    <dbReference type="NCBI Taxonomy" id="890399"/>
    <lineage>
        <taxon>Bacteria</taxon>
        <taxon>Pseudomonadati</taxon>
        <taxon>Thermodesulfobacteriota</taxon>
        <taxon>Desulfobacteria</taxon>
        <taxon>Desulfobacterales</taxon>
        <taxon>Desulfobacteraceae</taxon>
        <taxon>Candidatus Magnetoglobus</taxon>
    </lineage>
</organism>
<protein>
    <submittedName>
        <fullName evidence="1">Uncharacterized protein</fullName>
    </submittedName>
</protein>